<evidence type="ECO:0000256" key="1">
    <source>
        <dbReference type="SAM" id="MobiDB-lite"/>
    </source>
</evidence>
<dbReference type="PRINTS" id="PR00625">
    <property type="entry name" value="JDOMAIN"/>
</dbReference>
<evidence type="ECO:0000259" key="2">
    <source>
        <dbReference type="PROSITE" id="PS50076"/>
    </source>
</evidence>
<dbReference type="Gene3D" id="1.10.287.110">
    <property type="entry name" value="DnaJ domain"/>
    <property type="match status" value="1"/>
</dbReference>
<feature type="domain" description="J" evidence="2">
    <location>
        <begin position="5"/>
        <end position="75"/>
    </location>
</feature>
<dbReference type="PROSITE" id="PS50076">
    <property type="entry name" value="DNAJ_2"/>
    <property type="match status" value="1"/>
</dbReference>
<dbReference type="AlphaFoldDB" id="A0A653A501"/>
<dbReference type="EMBL" id="UPXX01000018">
    <property type="protein sequence ID" value="VBB43028.1"/>
    <property type="molecule type" value="Genomic_DNA"/>
</dbReference>
<dbReference type="CDD" id="cd06257">
    <property type="entry name" value="DnaJ"/>
    <property type="match status" value="1"/>
</dbReference>
<dbReference type="InterPro" id="IPR001623">
    <property type="entry name" value="DnaJ_domain"/>
</dbReference>
<feature type="region of interest" description="Disordered" evidence="1">
    <location>
        <begin position="62"/>
        <end position="105"/>
    </location>
</feature>
<dbReference type="Pfam" id="PF00226">
    <property type="entry name" value="DnaJ"/>
    <property type="match status" value="1"/>
</dbReference>
<protein>
    <recommendedName>
        <fullName evidence="2">J domain-containing protein</fullName>
    </recommendedName>
</protein>
<accession>A0A653A501</accession>
<sequence length="172" mass="18462">MDLKRCYEVLEVGPDADPDEIRKAYRDLASVWHPDRFAGNERLSGKAAEKIKEINVAYETLSASWKSRPDDGQGGDPSRSEERDEPERGRRQPETETQLERLVETGTGLVLSAYSRLSRAVRSWLESGGADGPGSRPAGGRGAGGLAGGAGAGRGCRRAGGGGRRAGRGRRR</sequence>
<feature type="region of interest" description="Disordered" evidence="1">
    <location>
        <begin position="125"/>
        <end position="172"/>
    </location>
</feature>
<feature type="compositionally biased region" description="Gly residues" evidence="1">
    <location>
        <begin position="129"/>
        <end position="164"/>
    </location>
</feature>
<dbReference type="PANTHER" id="PTHR24074">
    <property type="entry name" value="CO-CHAPERONE PROTEIN DJLA"/>
    <property type="match status" value="1"/>
</dbReference>
<dbReference type="SMART" id="SM00271">
    <property type="entry name" value="DnaJ"/>
    <property type="match status" value="1"/>
</dbReference>
<dbReference type="InterPro" id="IPR036869">
    <property type="entry name" value="J_dom_sf"/>
</dbReference>
<reference evidence="3" key="1">
    <citation type="submission" date="2018-07" db="EMBL/GenBank/DDBJ databases">
        <authorList>
            <consortium name="Genoscope - CEA"/>
            <person name="William W."/>
        </authorList>
    </citation>
    <scope>NUCLEOTIDE SEQUENCE</scope>
    <source>
        <strain evidence="3">IK1</strain>
    </source>
</reference>
<name>A0A653A501_UNCDX</name>
<dbReference type="InterPro" id="IPR050817">
    <property type="entry name" value="DjlA_DnaK_co-chaperone"/>
</dbReference>
<gene>
    <name evidence="3" type="ORF">TRIP_B250141</name>
</gene>
<organism evidence="3">
    <name type="scientific">Uncultured Desulfatiglans sp</name>
    <dbReference type="NCBI Taxonomy" id="1748965"/>
    <lineage>
        <taxon>Bacteria</taxon>
        <taxon>Pseudomonadati</taxon>
        <taxon>Thermodesulfobacteriota</taxon>
        <taxon>Desulfobacteria</taxon>
        <taxon>Desulfatiglandales</taxon>
        <taxon>Desulfatiglandaceae</taxon>
        <taxon>Desulfatiglans</taxon>
        <taxon>environmental samples</taxon>
    </lineage>
</organism>
<feature type="compositionally biased region" description="Basic and acidic residues" evidence="1">
    <location>
        <begin position="78"/>
        <end position="103"/>
    </location>
</feature>
<dbReference type="SUPFAM" id="SSF46565">
    <property type="entry name" value="Chaperone J-domain"/>
    <property type="match status" value="1"/>
</dbReference>
<evidence type="ECO:0000313" key="3">
    <source>
        <dbReference type="EMBL" id="VBB43028.1"/>
    </source>
</evidence>
<proteinExistence type="predicted"/>